<feature type="transmembrane region" description="Helical" evidence="1">
    <location>
        <begin position="73"/>
        <end position="96"/>
    </location>
</feature>
<dbReference type="eggNOG" id="ENOG502QTK0">
    <property type="taxonomic scope" value="Eukaryota"/>
</dbReference>
<name>B9RW17_RICCO</name>
<dbReference type="GO" id="GO:0006508">
    <property type="term" value="P:proteolysis"/>
    <property type="evidence" value="ECO:0007669"/>
    <property type="project" value="UniProtKB-KW"/>
</dbReference>
<evidence type="ECO:0000259" key="2">
    <source>
        <dbReference type="Pfam" id="PF02517"/>
    </source>
</evidence>
<dbReference type="InterPro" id="IPR003675">
    <property type="entry name" value="Rce1/LyrA-like_dom"/>
</dbReference>
<keyword evidence="3" id="KW-0645">Protease</keyword>
<evidence type="ECO:0000256" key="1">
    <source>
        <dbReference type="SAM" id="Phobius"/>
    </source>
</evidence>
<keyword evidence="1" id="KW-0812">Transmembrane</keyword>
<proteinExistence type="predicted"/>
<keyword evidence="3" id="KW-0378">Hydrolase</keyword>
<evidence type="ECO:0000313" key="3">
    <source>
        <dbReference type="EMBL" id="EEF44454.1"/>
    </source>
</evidence>
<organism evidence="3 4">
    <name type="scientific">Ricinus communis</name>
    <name type="common">Castor bean</name>
    <dbReference type="NCBI Taxonomy" id="3988"/>
    <lineage>
        <taxon>Eukaryota</taxon>
        <taxon>Viridiplantae</taxon>
        <taxon>Streptophyta</taxon>
        <taxon>Embryophyta</taxon>
        <taxon>Tracheophyta</taxon>
        <taxon>Spermatophyta</taxon>
        <taxon>Magnoliopsida</taxon>
        <taxon>eudicotyledons</taxon>
        <taxon>Gunneridae</taxon>
        <taxon>Pentapetalae</taxon>
        <taxon>rosids</taxon>
        <taxon>fabids</taxon>
        <taxon>Malpighiales</taxon>
        <taxon>Euphorbiaceae</taxon>
        <taxon>Acalyphoideae</taxon>
        <taxon>Acalypheae</taxon>
        <taxon>Ricinus</taxon>
    </lineage>
</organism>
<feature type="transmembrane region" description="Helical" evidence="1">
    <location>
        <begin position="108"/>
        <end position="129"/>
    </location>
</feature>
<dbReference type="AlphaFoldDB" id="B9RW17"/>
<gene>
    <name evidence="3" type="ORF">RCOM_1175420</name>
</gene>
<dbReference type="InParanoid" id="B9RW17"/>
<dbReference type="FunCoup" id="B9RW17">
    <property type="interactions" value="840"/>
</dbReference>
<dbReference type="STRING" id="3988.B9RW17"/>
<keyword evidence="1" id="KW-0472">Membrane</keyword>
<keyword evidence="4" id="KW-1185">Reference proteome</keyword>
<accession>B9RW17</accession>
<sequence>MVVALRARVGALPAKFGVNFNKPLILHPKLLYCSSVPKFSLSFNLLWRVNFEQGFSVLSSDIPWERGSIWSILAIYMFNLHIPLGIGGLSIVAYLLQQSLLDPQTEVLSLLVIQILELIGVLVLLRFTGKPENKLSSFFKSYELPKERNWVLASLLGFGSLTLLVFLTSFLADVFIEAKDVSNPILKEILLSSNVSKTACVLVYCFVTPLMEEIVYRGFLLTSLTSTMNWQKAVFLSSMVFSAAHFSGENFLQLFVIGIVLGCCYCWTGNLSSSIAVHSLYNAMTLIITFVS</sequence>
<dbReference type="PANTHER" id="PTHR43592">
    <property type="entry name" value="CAAX AMINO TERMINAL PROTEASE"/>
    <property type="match status" value="1"/>
</dbReference>
<dbReference type="GO" id="GO:0080120">
    <property type="term" value="P:CAAX-box protein maturation"/>
    <property type="evidence" value="ECO:0007669"/>
    <property type="project" value="UniProtKB-ARBA"/>
</dbReference>
<reference evidence="4" key="1">
    <citation type="journal article" date="2010" name="Nat. Biotechnol.">
        <title>Draft genome sequence of the oilseed species Ricinus communis.</title>
        <authorList>
            <person name="Chan A.P."/>
            <person name="Crabtree J."/>
            <person name="Zhao Q."/>
            <person name="Lorenzi H."/>
            <person name="Orvis J."/>
            <person name="Puiu D."/>
            <person name="Melake-Berhan A."/>
            <person name="Jones K.M."/>
            <person name="Redman J."/>
            <person name="Chen G."/>
            <person name="Cahoon E.B."/>
            <person name="Gedil M."/>
            <person name="Stanke M."/>
            <person name="Haas B.J."/>
            <person name="Wortman J.R."/>
            <person name="Fraser-Liggett C.M."/>
            <person name="Ravel J."/>
            <person name="Rabinowicz P.D."/>
        </authorList>
    </citation>
    <scope>NUCLEOTIDE SEQUENCE [LARGE SCALE GENOMIC DNA]</scope>
    <source>
        <strain evidence="4">cv. Hale</strain>
    </source>
</reference>
<feature type="domain" description="CAAX prenyl protease 2/Lysostaphin resistance protein A-like" evidence="2">
    <location>
        <begin position="198"/>
        <end position="284"/>
    </location>
</feature>
<protein>
    <submittedName>
        <fullName evidence="3">Prenyl-dependent CAAX protease, putative</fullName>
    </submittedName>
</protein>
<keyword evidence="1" id="KW-1133">Transmembrane helix</keyword>
<evidence type="ECO:0000313" key="4">
    <source>
        <dbReference type="Proteomes" id="UP000008311"/>
    </source>
</evidence>
<dbReference type="PANTHER" id="PTHR43592:SF4">
    <property type="entry name" value="CAAX AMINO TERMINAL PROTEASE FAMILY PROTEIN"/>
    <property type="match status" value="1"/>
</dbReference>
<feature type="transmembrane region" description="Helical" evidence="1">
    <location>
        <begin position="150"/>
        <end position="169"/>
    </location>
</feature>
<dbReference type="EMBL" id="EQ973822">
    <property type="protein sequence ID" value="EEF44454.1"/>
    <property type="molecule type" value="Genomic_DNA"/>
</dbReference>
<dbReference type="Pfam" id="PF02517">
    <property type="entry name" value="Rce1-like"/>
    <property type="match status" value="1"/>
</dbReference>
<dbReference type="GO" id="GO:0004175">
    <property type="term" value="F:endopeptidase activity"/>
    <property type="evidence" value="ECO:0007669"/>
    <property type="project" value="UniProtKB-ARBA"/>
</dbReference>
<dbReference type="Proteomes" id="UP000008311">
    <property type="component" value="Unassembled WGS sequence"/>
</dbReference>
<feature type="transmembrane region" description="Helical" evidence="1">
    <location>
        <begin position="251"/>
        <end position="268"/>
    </location>
</feature>